<dbReference type="RefSeq" id="WP_168000181.1">
    <property type="nucleotide sequence ID" value="NZ_JAATEO010000005.1"/>
</dbReference>
<keyword evidence="3" id="KW-1185">Reference proteome</keyword>
<evidence type="ECO:0000313" key="3">
    <source>
        <dbReference type="Proteomes" id="UP000783871"/>
    </source>
</evidence>
<protein>
    <recommendedName>
        <fullName evidence="4">Secreted protein</fullName>
    </recommendedName>
</protein>
<dbReference type="EMBL" id="JAATEO010000005">
    <property type="protein sequence ID" value="NJP31784.1"/>
    <property type="molecule type" value="Genomic_DNA"/>
</dbReference>
<keyword evidence="1" id="KW-0812">Transmembrane</keyword>
<dbReference type="Proteomes" id="UP000783871">
    <property type="component" value="Unassembled WGS sequence"/>
</dbReference>
<evidence type="ECO:0000256" key="1">
    <source>
        <dbReference type="SAM" id="Phobius"/>
    </source>
</evidence>
<keyword evidence="1" id="KW-1133">Transmembrane helix</keyword>
<comment type="caution">
    <text evidence="2">The sequence shown here is derived from an EMBL/GenBank/DDBJ whole genome shotgun (WGS) entry which is preliminary data.</text>
</comment>
<accession>A0ABX0Z489</accession>
<proteinExistence type="predicted"/>
<name>A0ABX0Z489_9ACTN</name>
<reference evidence="2 3" key="1">
    <citation type="submission" date="2020-03" db="EMBL/GenBank/DDBJ databases">
        <title>WGS of actinomycetes isolated from Thailand.</title>
        <authorList>
            <person name="Thawai C."/>
        </authorList>
    </citation>
    <scope>NUCLEOTIDE SEQUENCE [LARGE SCALE GENOMIC DNA]</scope>
    <source>
        <strain evidence="2 3">HSS6-12</strain>
    </source>
</reference>
<keyword evidence="1" id="KW-0472">Membrane</keyword>
<gene>
    <name evidence="2" type="ORF">HCJ94_07215</name>
</gene>
<sequence>MTNDESGSAHGRRGSFVRWIFVAAAVAGILGAVFEGFGVIDAVRSRTPPADEVSAGTSSAPARANGDEQFVQAGQCVRDIGTAGSTVLVIAACGPDTRRVVARVEGAVDGEKQVRAVCEQAAPGFADYHYSNWEKNSDYVDVVFCLGPA</sequence>
<organism evidence="2 3">
    <name type="scientific">Micromonospora thermarum</name>
    <dbReference type="NCBI Taxonomy" id="2720024"/>
    <lineage>
        <taxon>Bacteria</taxon>
        <taxon>Bacillati</taxon>
        <taxon>Actinomycetota</taxon>
        <taxon>Actinomycetes</taxon>
        <taxon>Micromonosporales</taxon>
        <taxon>Micromonosporaceae</taxon>
        <taxon>Micromonospora</taxon>
    </lineage>
</organism>
<evidence type="ECO:0000313" key="2">
    <source>
        <dbReference type="EMBL" id="NJP31784.1"/>
    </source>
</evidence>
<feature type="transmembrane region" description="Helical" evidence="1">
    <location>
        <begin position="16"/>
        <end position="40"/>
    </location>
</feature>
<evidence type="ECO:0008006" key="4">
    <source>
        <dbReference type="Google" id="ProtNLM"/>
    </source>
</evidence>